<accession>A0A1F5KZZ7</accession>
<dbReference type="Proteomes" id="UP000177622">
    <property type="component" value="Unassembled WGS sequence"/>
</dbReference>
<dbReference type="AlphaFoldDB" id="A0A1F5KZZ7"/>
<gene>
    <name evidence="2" type="ORF">PENARI_c204G11916</name>
</gene>
<comment type="caution">
    <text evidence="2">The sequence shown here is derived from an EMBL/GenBank/DDBJ whole genome shotgun (WGS) entry which is preliminary data.</text>
</comment>
<feature type="region of interest" description="Disordered" evidence="1">
    <location>
        <begin position="59"/>
        <end position="100"/>
    </location>
</feature>
<dbReference type="OrthoDB" id="4257814at2759"/>
<dbReference type="GeneID" id="34582875"/>
<dbReference type="RefSeq" id="XP_022482003.1">
    <property type="nucleotide sequence ID" value="XM_022638141.1"/>
</dbReference>
<reference evidence="2 3" key="1">
    <citation type="journal article" date="2016" name="Sci. Rep.">
        <title>Penicillium arizonense, a new, genome sequenced fungal species, reveals a high chemical diversity in secreted metabolites.</title>
        <authorList>
            <person name="Grijseels S."/>
            <person name="Nielsen J.C."/>
            <person name="Randelovic M."/>
            <person name="Nielsen J."/>
            <person name="Nielsen K.F."/>
            <person name="Workman M."/>
            <person name="Frisvad J.C."/>
        </authorList>
    </citation>
    <scope>NUCLEOTIDE SEQUENCE [LARGE SCALE GENOMIC DNA]</scope>
    <source>
        <strain evidence="2 3">CBS 141311</strain>
    </source>
</reference>
<protein>
    <submittedName>
        <fullName evidence="2">Uncharacterized protein</fullName>
    </submittedName>
</protein>
<dbReference type="EMBL" id="LXJU01000204">
    <property type="protein sequence ID" value="OGE46532.1"/>
    <property type="molecule type" value="Genomic_DNA"/>
</dbReference>
<keyword evidence="3" id="KW-1185">Reference proteome</keyword>
<name>A0A1F5KZZ7_PENAI</name>
<feature type="region of interest" description="Disordered" evidence="1">
    <location>
        <begin position="1"/>
        <end position="33"/>
    </location>
</feature>
<evidence type="ECO:0000313" key="3">
    <source>
        <dbReference type="Proteomes" id="UP000177622"/>
    </source>
</evidence>
<evidence type="ECO:0000256" key="1">
    <source>
        <dbReference type="SAM" id="MobiDB-lite"/>
    </source>
</evidence>
<sequence length="100" mass="10459">MRSAHLSALGDTTRRSGVTPGPPTSLLDPGGRSVAVPEARGLMSPALLESVDQWSLTIPETQIPGGSRPAESAVRRRCPRGLDPPPEGRMPQPASARKGV</sequence>
<proteinExistence type="predicted"/>
<organism evidence="2 3">
    <name type="scientific">Penicillium arizonense</name>
    <dbReference type="NCBI Taxonomy" id="1835702"/>
    <lineage>
        <taxon>Eukaryota</taxon>
        <taxon>Fungi</taxon>
        <taxon>Dikarya</taxon>
        <taxon>Ascomycota</taxon>
        <taxon>Pezizomycotina</taxon>
        <taxon>Eurotiomycetes</taxon>
        <taxon>Eurotiomycetidae</taxon>
        <taxon>Eurotiales</taxon>
        <taxon>Aspergillaceae</taxon>
        <taxon>Penicillium</taxon>
    </lineage>
</organism>
<evidence type="ECO:0000313" key="2">
    <source>
        <dbReference type="EMBL" id="OGE46532.1"/>
    </source>
</evidence>